<dbReference type="InterPro" id="IPR029058">
    <property type="entry name" value="AB_hydrolase_fold"/>
</dbReference>
<dbReference type="Proteomes" id="UP000003113">
    <property type="component" value="Unassembled WGS sequence"/>
</dbReference>
<dbReference type="InterPro" id="IPR000073">
    <property type="entry name" value="AB_hydrolase_1"/>
</dbReference>
<proteinExistence type="predicted"/>
<dbReference type="Gene3D" id="3.40.50.1820">
    <property type="entry name" value="alpha/beta hydrolase"/>
    <property type="match status" value="1"/>
</dbReference>
<name>H0FFQ5_9BURK</name>
<keyword evidence="4" id="KW-1185">Reference proteome</keyword>
<gene>
    <name evidence="3" type="ORF">KYC_28127</name>
</gene>
<dbReference type="EMBL" id="AGUF01000102">
    <property type="protein sequence ID" value="EHK62844.1"/>
    <property type="molecule type" value="Genomic_DNA"/>
</dbReference>
<dbReference type="Pfam" id="PF12697">
    <property type="entry name" value="Abhydrolase_6"/>
    <property type="match status" value="1"/>
</dbReference>
<dbReference type="GO" id="GO:0016020">
    <property type="term" value="C:membrane"/>
    <property type="evidence" value="ECO:0007669"/>
    <property type="project" value="TreeGrafter"/>
</dbReference>
<organism evidence="3 4">
    <name type="scientific">Achromobacter arsenitoxydans SY8</name>
    <dbReference type="NCBI Taxonomy" id="477184"/>
    <lineage>
        <taxon>Bacteria</taxon>
        <taxon>Pseudomonadati</taxon>
        <taxon>Pseudomonadota</taxon>
        <taxon>Betaproteobacteria</taxon>
        <taxon>Burkholderiales</taxon>
        <taxon>Alcaligenaceae</taxon>
        <taxon>Achromobacter</taxon>
    </lineage>
</organism>
<reference evidence="3 4" key="1">
    <citation type="journal article" date="2012" name="J. Bacteriol.">
        <title>Genome sequence of the highly efficient arsenite-oxidizing bacterium Achromobacter arsenitoxydans SY8.</title>
        <authorList>
            <person name="Li X."/>
            <person name="Hu Y."/>
            <person name="Gong J."/>
            <person name="Lin Y."/>
            <person name="Johnstone L."/>
            <person name="Rensing C."/>
            <person name="Wang G."/>
        </authorList>
    </citation>
    <scope>NUCLEOTIDE SEQUENCE [LARGE SCALE GENOMIC DNA]</scope>
    <source>
        <strain evidence="3 4">SY8</strain>
    </source>
</reference>
<feature type="domain" description="AB hydrolase-1" evidence="2">
    <location>
        <begin position="29"/>
        <end position="262"/>
    </location>
</feature>
<dbReference type="GO" id="GO:0016787">
    <property type="term" value="F:hydrolase activity"/>
    <property type="evidence" value="ECO:0007669"/>
    <property type="project" value="UniProtKB-KW"/>
</dbReference>
<comment type="caution">
    <text evidence="3">The sequence shown here is derived from an EMBL/GenBank/DDBJ whole genome shotgun (WGS) entry which is preliminary data.</text>
</comment>
<evidence type="ECO:0000313" key="4">
    <source>
        <dbReference type="Proteomes" id="UP000003113"/>
    </source>
</evidence>
<dbReference type="RefSeq" id="WP_008168855.1">
    <property type="nucleotide sequence ID" value="NZ_AGUF01000102.1"/>
</dbReference>
<accession>H0FFQ5</accession>
<dbReference type="PANTHER" id="PTHR43798">
    <property type="entry name" value="MONOACYLGLYCEROL LIPASE"/>
    <property type="match status" value="1"/>
</dbReference>
<dbReference type="eggNOG" id="COG0596">
    <property type="taxonomic scope" value="Bacteria"/>
</dbReference>
<dbReference type="PRINTS" id="PR00111">
    <property type="entry name" value="ABHYDROLASE"/>
</dbReference>
<protein>
    <submittedName>
        <fullName evidence="3">Alpha/beta family hydrolase</fullName>
    </submittedName>
</protein>
<dbReference type="InterPro" id="IPR050266">
    <property type="entry name" value="AB_hydrolase_sf"/>
</dbReference>
<dbReference type="PRINTS" id="PR00412">
    <property type="entry name" value="EPOXHYDRLASE"/>
</dbReference>
<dbReference type="STRING" id="477184.KYC_28127"/>
<evidence type="ECO:0000313" key="3">
    <source>
        <dbReference type="EMBL" id="EHK62844.1"/>
    </source>
</evidence>
<dbReference type="AlphaFoldDB" id="H0FFQ5"/>
<dbReference type="PATRIC" id="fig|477184.5.peg.5509"/>
<keyword evidence="1 3" id="KW-0378">Hydrolase</keyword>
<evidence type="ECO:0000256" key="1">
    <source>
        <dbReference type="ARBA" id="ARBA00022801"/>
    </source>
</evidence>
<dbReference type="PANTHER" id="PTHR43798:SF31">
    <property type="entry name" value="AB HYDROLASE SUPERFAMILY PROTEIN YCLE"/>
    <property type="match status" value="1"/>
</dbReference>
<dbReference type="SUPFAM" id="SSF53474">
    <property type="entry name" value="alpha/beta-Hydrolases"/>
    <property type="match status" value="1"/>
</dbReference>
<sequence length="274" mass="28755">MSAVVNAALKVTSGAATIAAEMTGSGAPVVFLHANICDKRMWHAQMKASGSDYLAICYDRRGFGQTQAPAESHSSVADLLAVIDATAGAAPAILVGCSQGANIALNAAVSHPARVRGLVLISPTVNGAPAAVYTPELQALVIRQQNAEASKDLDRLNEIKAHLFLDGPLAAPGRVSGPMRRLFLEMNAIALAATPSGTNRDDGQAYHHLKTITAPSTVIWGNLDFPHIQERASLVAQLLPNAEAHELQGVAHLPGLEQPDIVTGLIRHLIKRCA</sequence>
<evidence type="ECO:0000259" key="2">
    <source>
        <dbReference type="Pfam" id="PF12697"/>
    </source>
</evidence>
<dbReference type="InterPro" id="IPR000639">
    <property type="entry name" value="Epox_hydrolase-like"/>
</dbReference>